<name>A0A9P5Y867_9AGAR</name>
<feature type="domain" description="DUF6534" evidence="2">
    <location>
        <begin position="172"/>
        <end position="257"/>
    </location>
</feature>
<keyword evidence="1" id="KW-0812">Transmembrane</keyword>
<keyword evidence="1" id="KW-1133">Transmembrane helix</keyword>
<feature type="transmembrane region" description="Helical" evidence="1">
    <location>
        <begin position="231"/>
        <end position="253"/>
    </location>
</feature>
<keyword evidence="1" id="KW-0472">Membrane</keyword>
<proteinExistence type="predicted"/>
<dbReference type="Pfam" id="PF20152">
    <property type="entry name" value="DUF6534"/>
    <property type="match status" value="1"/>
</dbReference>
<feature type="transmembrane region" description="Helical" evidence="1">
    <location>
        <begin position="124"/>
        <end position="146"/>
    </location>
</feature>
<feature type="transmembrane region" description="Helical" evidence="1">
    <location>
        <begin position="198"/>
        <end position="225"/>
    </location>
</feature>
<evidence type="ECO:0000256" key="1">
    <source>
        <dbReference type="SAM" id="Phobius"/>
    </source>
</evidence>
<sequence>MSSAIGGLSFDSTLGAASIGFSVSCVVFGVLSTQAFTYFQKYPSDRPAYKVLVATLWSLELLDQIFIGYSVYFYTITNYGNPLALITSSIVWTLIVQVMLGACVGTIVKACFTMRVWRFSDRNIFVTGFICLLIATQFGLAIVYTAQAFQLSSLKDVHKLKFIATLALGAGVLTDFCIAIALCYFLRKLRTGYRGSDSLVNSLTIYAINTGALTSAISLCTVLLVNTHSDAFYFMASYFVLGKLYAISFLCALNTRKIIRGRGTDHAATSSKTENPGTSFFIVNHNSRLHNPPTHHTKVS</sequence>
<feature type="transmembrane region" description="Helical" evidence="1">
    <location>
        <begin position="166"/>
        <end position="186"/>
    </location>
</feature>
<protein>
    <recommendedName>
        <fullName evidence="2">DUF6534 domain-containing protein</fullName>
    </recommendedName>
</protein>
<dbReference type="AlphaFoldDB" id="A0A9P5Y867"/>
<evidence type="ECO:0000313" key="4">
    <source>
        <dbReference type="Proteomes" id="UP000807353"/>
    </source>
</evidence>
<feature type="transmembrane region" description="Helical" evidence="1">
    <location>
        <begin position="51"/>
        <end position="72"/>
    </location>
</feature>
<comment type="caution">
    <text evidence="3">The sequence shown here is derived from an EMBL/GenBank/DDBJ whole genome shotgun (WGS) entry which is preliminary data.</text>
</comment>
<accession>A0A9P5Y867</accession>
<dbReference type="Proteomes" id="UP000807353">
    <property type="component" value="Unassembled WGS sequence"/>
</dbReference>
<feature type="transmembrane region" description="Helical" evidence="1">
    <location>
        <begin position="84"/>
        <end position="112"/>
    </location>
</feature>
<reference evidence="3" key="1">
    <citation type="submission" date="2020-11" db="EMBL/GenBank/DDBJ databases">
        <authorList>
            <consortium name="DOE Joint Genome Institute"/>
            <person name="Ahrendt S."/>
            <person name="Riley R."/>
            <person name="Andreopoulos W."/>
            <person name="Labutti K."/>
            <person name="Pangilinan J."/>
            <person name="Ruiz-Duenas F.J."/>
            <person name="Barrasa J.M."/>
            <person name="Sanchez-Garcia M."/>
            <person name="Camarero S."/>
            <person name="Miyauchi S."/>
            <person name="Serrano A."/>
            <person name="Linde D."/>
            <person name="Babiker R."/>
            <person name="Drula E."/>
            <person name="Ayuso-Fernandez I."/>
            <person name="Pacheco R."/>
            <person name="Padilla G."/>
            <person name="Ferreira P."/>
            <person name="Barriuso J."/>
            <person name="Kellner H."/>
            <person name="Castanera R."/>
            <person name="Alfaro M."/>
            <person name="Ramirez L."/>
            <person name="Pisabarro A.G."/>
            <person name="Kuo A."/>
            <person name="Tritt A."/>
            <person name="Lipzen A."/>
            <person name="He G."/>
            <person name="Yan M."/>
            <person name="Ng V."/>
            <person name="Cullen D."/>
            <person name="Martin F."/>
            <person name="Rosso M.-N."/>
            <person name="Henrissat B."/>
            <person name="Hibbett D."/>
            <person name="Martinez A.T."/>
            <person name="Grigoriev I.V."/>
        </authorList>
    </citation>
    <scope>NUCLEOTIDE SEQUENCE</scope>
    <source>
        <strain evidence="3">CBS 247.69</strain>
    </source>
</reference>
<evidence type="ECO:0000313" key="3">
    <source>
        <dbReference type="EMBL" id="KAF9465362.1"/>
    </source>
</evidence>
<evidence type="ECO:0000259" key="2">
    <source>
        <dbReference type="Pfam" id="PF20152"/>
    </source>
</evidence>
<organism evidence="3 4">
    <name type="scientific">Collybia nuda</name>
    <dbReference type="NCBI Taxonomy" id="64659"/>
    <lineage>
        <taxon>Eukaryota</taxon>
        <taxon>Fungi</taxon>
        <taxon>Dikarya</taxon>
        <taxon>Basidiomycota</taxon>
        <taxon>Agaricomycotina</taxon>
        <taxon>Agaricomycetes</taxon>
        <taxon>Agaricomycetidae</taxon>
        <taxon>Agaricales</taxon>
        <taxon>Tricholomatineae</taxon>
        <taxon>Clitocybaceae</taxon>
        <taxon>Collybia</taxon>
    </lineage>
</organism>
<dbReference type="OrthoDB" id="3190888at2759"/>
<keyword evidence="4" id="KW-1185">Reference proteome</keyword>
<gene>
    <name evidence="3" type="ORF">BDZ94DRAFT_394202</name>
</gene>
<dbReference type="PANTHER" id="PTHR40465:SF1">
    <property type="entry name" value="DUF6534 DOMAIN-CONTAINING PROTEIN"/>
    <property type="match status" value="1"/>
</dbReference>
<dbReference type="PANTHER" id="PTHR40465">
    <property type="entry name" value="CHROMOSOME 1, WHOLE GENOME SHOTGUN SEQUENCE"/>
    <property type="match status" value="1"/>
</dbReference>
<dbReference type="EMBL" id="MU150248">
    <property type="protein sequence ID" value="KAF9465362.1"/>
    <property type="molecule type" value="Genomic_DNA"/>
</dbReference>
<dbReference type="InterPro" id="IPR045339">
    <property type="entry name" value="DUF6534"/>
</dbReference>
<feature type="transmembrane region" description="Helical" evidence="1">
    <location>
        <begin position="16"/>
        <end position="39"/>
    </location>
</feature>